<evidence type="ECO:0000259" key="2">
    <source>
        <dbReference type="SMART" id="SM00198"/>
    </source>
</evidence>
<dbReference type="RefSeq" id="WP_160594980.1">
    <property type="nucleotide sequence ID" value="NZ_WTYI01000001.1"/>
</dbReference>
<accession>A0A6I4TL52</accession>
<dbReference type="Proteomes" id="UP000432727">
    <property type="component" value="Unassembled WGS sequence"/>
</dbReference>
<evidence type="ECO:0000256" key="1">
    <source>
        <dbReference type="SAM" id="SignalP"/>
    </source>
</evidence>
<evidence type="ECO:0000313" key="4">
    <source>
        <dbReference type="Proteomes" id="UP000432727"/>
    </source>
</evidence>
<dbReference type="OrthoDB" id="9794228at2"/>
<feature type="domain" description="SCP" evidence="2">
    <location>
        <begin position="50"/>
        <end position="189"/>
    </location>
</feature>
<evidence type="ECO:0000313" key="3">
    <source>
        <dbReference type="EMBL" id="MXO95751.1"/>
    </source>
</evidence>
<keyword evidence="1" id="KW-0732">Signal</keyword>
<dbReference type="AlphaFoldDB" id="A0A6I4TL52"/>
<dbReference type="SMART" id="SM00198">
    <property type="entry name" value="SCP"/>
    <property type="match status" value="1"/>
</dbReference>
<proteinExistence type="predicted"/>
<gene>
    <name evidence="3" type="ORF">GRI34_04865</name>
</gene>
<dbReference type="GO" id="GO:0005576">
    <property type="term" value="C:extracellular region"/>
    <property type="evidence" value="ECO:0007669"/>
    <property type="project" value="InterPro"/>
</dbReference>
<dbReference type="PRINTS" id="PR00837">
    <property type="entry name" value="V5TPXLIKE"/>
</dbReference>
<protein>
    <submittedName>
        <fullName evidence="3">SCP-like extracellular</fullName>
    </submittedName>
</protein>
<dbReference type="InterPro" id="IPR018244">
    <property type="entry name" value="Allrgn_V5/Tpx1_CS"/>
</dbReference>
<dbReference type="PANTHER" id="PTHR10334">
    <property type="entry name" value="CYSTEINE-RICH SECRETORY PROTEIN-RELATED"/>
    <property type="match status" value="1"/>
</dbReference>
<dbReference type="EMBL" id="WTYI01000001">
    <property type="protein sequence ID" value="MXO95751.1"/>
    <property type="molecule type" value="Genomic_DNA"/>
</dbReference>
<organism evidence="3 4">
    <name type="scientific">Qipengyuania aquimaris</name>
    <dbReference type="NCBI Taxonomy" id="255984"/>
    <lineage>
        <taxon>Bacteria</taxon>
        <taxon>Pseudomonadati</taxon>
        <taxon>Pseudomonadota</taxon>
        <taxon>Alphaproteobacteria</taxon>
        <taxon>Sphingomonadales</taxon>
        <taxon>Erythrobacteraceae</taxon>
        <taxon>Qipengyuania</taxon>
    </lineage>
</organism>
<dbReference type="PROSITE" id="PS01010">
    <property type="entry name" value="CRISP_2"/>
    <property type="match status" value="1"/>
</dbReference>
<dbReference type="SUPFAM" id="SSF55797">
    <property type="entry name" value="PR-1-like"/>
    <property type="match status" value="1"/>
</dbReference>
<dbReference type="Pfam" id="PF00188">
    <property type="entry name" value="CAP"/>
    <property type="match status" value="1"/>
</dbReference>
<reference evidence="3 4" key="1">
    <citation type="submission" date="2019-12" db="EMBL/GenBank/DDBJ databases">
        <title>Genomic-based taxomic classification of the family Erythrobacteraceae.</title>
        <authorList>
            <person name="Xu L."/>
        </authorList>
    </citation>
    <scope>NUCLEOTIDE SEQUENCE [LARGE SCALE GENOMIC DNA]</scope>
    <source>
        <strain evidence="3 4">JCM 12189</strain>
    </source>
</reference>
<dbReference type="InterPro" id="IPR035940">
    <property type="entry name" value="CAP_sf"/>
</dbReference>
<feature type="chain" id="PRO_5026264379" evidence="1">
    <location>
        <begin position="26"/>
        <end position="193"/>
    </location>
</feature>
<comment type="caution">
    <text evidence="3">The sequence shown here is derived from an EMBL/GenBank/DDBJ whole genome shotgun (WGS) entry which is preliminary data.</text>
</comment>
<feature type="signal peptide" evidence="1">
    <location>
        <begin position="1"/>
        <end position="25"/>
    </location>
</feature>
<dbReference type="InterPro" id="IPR014044">
    <property type="entry name" value="CAP_dom"/>
</dbReference>
<dbReference type="InterPro" id="IPR001283">
    <property type="entry name" value="CRISP-related"/>
</dbReference>
<name>A0A6I4TL52_9SPHN</name>
<sequence length="193" mass="21325">MEGMKLYATAIAALGLLCATGVGVAASAGGAAASTARMHDSGERDGATDRHAGRILHLHNREREQLGLPMLRWSPQLALEAKDWGHKLARKGRLEHADASVRSGTGENLWMGTADAWPVDTMVGMFIDEKRHYRHGRFPEISHTGQWADVAHYTQVIWRDTQEVGCAVVTDRGWDVLVCRYYPAGNVWGRMAY</sequence>
<dbReference type="Gene3D" id="3.40.33.10">
    <property type="entry name" value="CAP"/>
    <property type="match status" value="1"/>
</dbReference>
<keyword evidence="4" id="KW-1185">Reference proteome</keyword>